<accession>A0A967EG02</accession>
<dbReference type="EMBL" id="JAAORB010000058">
    <property type="protein sequence ID" value="NHQ75948.1"/>
    <property type="molecule type" value="Genomic_DNA"/>
</dbReference>
<dbReference type="GO" id="GO:0070573">
    <property type="term" value="F:metallodipeptidase activity"/>
    <property type="evidence" value="ECO:0007669"/>
    <property type="project" value="InterPro"/>
</dbReference>
<dbReference type="GO" id="GO:0006508">
    <property type="term" value="P:proteolysis"/>
    <property type="evidence" value="ECO:0007669"/>
    <property type="project" value="InterPro"/>
</dbReference>
<comment type="caution">
    <text evidence="1">The sequence shown here is derived from an EMBL/GenBank/DDBJ whole genome shotgun (WGS) entry which is preliminary data.</text>
</comment>
<proteinExistence type="predicted"/>
<keyword evidence="2" id="KW-1185">Reference proteome</keyword>
<dbReference type="RefSeq" id="WP_167200193.1">
    <property type="nucleotide sequence ID" value="NZ_JAAORB010000058.1"/>
</dbReference>
<organism evidence="1 2">
    <name type="scientific">Roseovarius gahaiensis</name>
    <dbReference type="NCBI Taxonomy" id="2716691"/>
    <lineage>
        <taxon>Bacteria</taxon>
        <taxon>Pseudomonadati</taxon>
        <taxon>Pseudomonadota</taxon>
        <taxon>Alphaproteobacteria</taxon>
        <taxon>Rhodobacterales</taxon>
        <taxon>Roseobacteraceae</taxon>
        <taxon>Roseovarius</taxon>
    </lineage>
</organism>
<dbReference type="Pfam" id="PF01244">
    <property type="entry name" value="Peptidase_M19"/>
    <property type="match status" value="1"/>
</dbReference>
<dbReference type="AlphaFoldDB" id="A0A967EG02"/>
<protein>
    <submittedName>
        <fullName evidence="1">Membrane dipeptidase</fullName>
    </submittedName>
</protein>
<dbReference type="PANTHER" id="PTHR10443">
    <property type="entry name" value="MICROSOMAL DIPEPTIDASE"/>
    <property type="match status" value="1"/>
</dbReference>
<dbReference type="Gene3D" id="3.20.20.140">
    <property type="entry name" value="Metal-dependent hydrolases"/>
    <property type="match status" value="1"/>
</dbReference>
<gene>
    <name evidence="1" type="ORF">HAT86_15980</name>
</gene>
<evidence type="ECO:0000313" key="2">
    <source>
        <dbReference type="Proteomes" id="UP000639775"/>
    </source>
</evidence>
<dbReference type="SUPFAM" id="SSF51556">
    <property type="entry name" value="Metallo-dependent hydrolases"/>
    <property type="match status" value="1"/>
</dbReference>
<dbReference type="InterPro" id="IPR008257">
    <property type="entry name" value="Pept_M19"/>
</dbReference>
<dbReference type="Proteomes" id="UP000639775">
    <property type="component" value="Unassembled WGS sequence"/>
</dbReference>
<dbReference type="PROSITE" id="PS51365">
    <property type="entry name" value="RENAL_DIPEPTIDASE_2"/>
    <property type="match status" value="1"/>
</dbReference>
<reference evidence="1" key="1">
    <citation type="submission" date="2020-03" db="EMBL/GenBank/DDBJ databases">
        <title>Roseovarius gahaiensis sp. nov., isolated from Gahai Saline Lake, China.</title>
        <authorList>
            <person name="Sun X."/>
        </authorList>
    </citation>
    <scope>NUCLEOTIDE SEQUENCE</scope>
    <source>
        <strain evidence="1">GH877</strain>
    </source>
</reference>
<name>A0A967EG02_9RHOB</name>
<sequence length="331" mass="37492">MTYRIDCLQYANWSEKVFRQMHEGGVDAVHVTIAYHENFRETVLNIEKWNRWFEQYPDLIFHGEWASDVARARETGRTAIFFGFQNPSPIEDDIGLVEVLHKLGARFMQLSYNNQSLLATGCYEAEDPGITRMGKQVIKEMNRVGLVVDMSHSADRSTIEAAELSERPIAITHANLHSWQPALRNKRDDVVRAVVDNGGMMGFSLYPHHLRGKSDCTVDDFCQMIATAAERFGAQHFGIGSDLCQDQPDSIVEWMRVGRWSKDIDYGEGSASAPGFPEQPAWFRDNRDFGNIEQGLRRAGFDAAEIAGLMGGNWHRFFAENFTPAHAQPDT</sequence>
<dbReference type="PANTHER" id="PTHR10443:SF12">
    <property type="entry name" value="DIPEPTIDASE"/>
    <property type="match status" value="1"/>
</dbReference>
<evidence type="ECO:0000313" key="1">
    <source>
        <dbReference type="EMBL" id="NHQ75948.1"/>
    </source>
</evidence>
<dbReference type="InterPro" id="IPR032466">
    <property type="entry name" value="Metal_Hydrolase"/>
</dbReference>